<evidence type="ECO:0000313" key="2">
    <source>
        <dbReference type="EMBL" id="TBN57429.1"/>
    </source>
</evidence>
<dbReference type="AlphaFoldDB" id="A0A4V2JEY9"/>
<dbReference type="Gene3D" id="1.10.10.10">
    <property type="entry name" value="Winged helix-like DNA-binding domain superfamily/Winged helix DNA-binding domain"/>
    <property type="match status" value="1"/>
</dbReference>
<dbReference type="EMBL" id="SISG01000001">
    <property type="protein sequence ID" value="TBN57429.1"/>
    <property type="molecule type" value="Genomic_DNA"/>
</dbReference>
<sequence>MIELTQTTAFKLHRATLLIDRLADEYLQREHGIRYAPMLVLLMVRVLGPTSQQAIAQNLDVSRASVTQRVAQLTRDGLLAVEATDGRTNRVTLTAAGETLFDVAWTGLEQHQNGLERGVDEPALVAQLDRIIANAMEIL</sequence>
<reference evidence="3" key="1">
    <citation type="submission" date="2019-02" db="EMBL/GenBank/DDBJ databases">
        <title>Glaciihabitans arcticus sp. nov., a psychrotolerant bacterium isolated from polar soil.</title>
        <authorList>
            <person name="Dahal R.H."/>
        </authorList>
    </citation>
    <scope>NUCLEOTIDE SEQUENCE [LARGE SCALE GENOMIC DNA]</scope>
    <source>
        <strain evidence="3">RP-3-7</strain>
    </source>
</reference>
<dbReference type="Pfam" id="PF12802">
    <property type="entry name" value="MarR_2"/>
    <property type="match status" value="1"/>
</dbReference>
<dbReference type="RefSeq" id="WP_130981540.1">
    <property type="nucleotide sequence ID" value="NZ_SISG01000001.1"/>
</dbReference>
<gene>
    <name evidence="2" type="ORF">EYE40_08505</name>
</gene>
<dbReference type="GO" id="GO:0006950">
    <property type="term" value="P:response to stress"/>
    <property type="evidence" value="ECO:0007669"/>
    <property type="project" value="TreeGrafter"/>
</dbReference>
<dbReference type="Proteomes" id="UP000294194">
    <property type="component" value="Unassembled WGS sequence"/>
</dbReference>
<dbReference type="PANTHER" id="PTHR33164">
    <property type="entry name" value="TRANSCRIPTIONAL REGULATOR, MARR FAMILY"/>
    <property type="match status" value="1"/>
</dbReference>
<dbReference type="GO" id="GO:0003700">
    <property type="term" value="F:DNA-binding transcription factor activity"/>
    <property type="evidence" value="ECO:0007669"/>
    <property type="project" value="InterPro"/>
</dbReference>
<evidence type="ECO:0000259" key="1">
    <source>
        <dbReference type="SMART" id="SM00347"/>
    </source>
</evidence>
<protein>
    <submittedName>
        <fullName evidence="2">MarR family transcriptional regulator</fullName>
    </submittedName>
</protein>
<dbReference type="SMART" id="SM00347">
    <property type="entry name" value="HTH_MARR"/>
    <property type="match status" value="1"/>
</dbReference>
<name>A0A4V2JEY9_9MICO</name>
<dbReference type="InterPro" id="IPR036390">
    <property type="entry name" value="WH_DNA-bd_sf"/>
</dbReference>
<dbReference type="PANTHER" id="PTHR33164:SF43">
    <property type="entry name" value="HTH-TYPE TRANSCRIPTIONAL REPRESSOR YETL"/>
    <property type="match status" value="1"/>
</dbReference>
<accession>A0A4V2JEY9</accession>
<dbReference type="InterPro" id="IPR000835">
    <property type="entry name" value="HTH_MarR-typ"/>
</dbReference>
<organism evidence="2 3">
    <name type="scientific">Glaciihabitans arcticus</name>
    <dbReference type="NCBI Taxonomy" id="2668039"/>
    <lineage>
        <taxon>Bacteria</taxon>
        <taxon>Bacillati</taxon>
        <taxon>Actinomycetota</taxon>
        <taxon>Actinomycetes</taxon>
        <taxon>Micrococcales</taxon>
        <taxon>Microbacteriaceae</taxon>
        <taxon>Glaciihabitans</taxon>
    </lineage>
</organism>
<keyword evidence="3" id="KW-1185">Reference proteome</keyword>
<dbReference type="InterPro" id="IPR036388">
    <property type="entry name" value="WH-like_DNA-bd_sf"/>
</dbReference>
<comment type="caution">
    <text evidence="2">The sequence shown here is derived from an EMBL/GenBank/DDBJ whole genome shotgun (WGS) entry which is preliminary data.</text>
</comment>
<dbReference type="InterPro" id="IPR039422">
    <property type="entry name" value="MarR/SlyA-like"/>
</dbReference>
<feature type="domain" description="HTH marR-type" evidence="1">
    <location>
        <begin position="26"/>
        <end position="124"/>
    </location>
</feature>
<evidence type="ECO:0000313" key="3">
    <source>
        <dbReference type="Proteomes" id="UP000294194"/>
    </source>
</evidence>
<dbReference type="SUPFAM" id="SSF46785">
    <property type="entry name" value="Winged helix' DNA-binding domain"/>
    <property type="match status" value="1"/>
</dbReference>
<proteinExistence type="predicted"/>